<protein>
    <submittedName>
        <fullName evidence="10">Transcriptional regulator</fullName>
    </submittedName>
</protein>
<dbReference type="InterPro" id="IPR005218">
    <property type="entry name" value="Diacylglycerol/lipid_kinase"/>
</dbReference>
<dbReference type="SMART" id="SM00046">
    <property type="entry name" value="DAGKc"/>
    <property type="match status" value="1"/>
</dbReference>
<dbReference type="Proteomes" id="UP000051036">
    <property type="component" value="Unassembled WGS sequence"/>
</dbReference>
<dbReference type="NCBIfam" id="TIGR00147">
    <property type="entry name" value="YegS/Rv2252/BmrU family lipid kinase"/>
    <property type="match status" value="1"/>
</dbReference>
<keyword evidence="11" id="KW-1185">Reference proteome</keyword>
<accession>A0A0R1UD36</accession>
<dbReference type="Pfam" id="PF19279">
    <property type="entry name" value="YegS_C"/>
    <property type="match status" value="1"/>
</dbReference>
<proteinExistence type="inferred from homology"/>
<keyword evidence="7" id="KW-0443">Lipid metabolism</keyword>
<dbReference type="PANTHER" id="PTHR12358:SF54">
    <property type="entry name" value="SPHINGOSINE KINASE RELATED PROTEIN"/>
    <property type="match status" value="1"/>
</dbReference>
<evidence type="ECO:0000256" key="7">
    <source>
        <dbReference type="ARBA" id="ARBA00023209"/>
    </source>
</evidence>
<dbReference type="SUPFAM" id="SSF111331">
    <property type="entry name" value="NAD kinase/diacylglycerol kinase-like"/>
    <property type="match status" value="1"/>
</dbReference>
<feature type="domain" description="DAGKc" evidence="9">
    <location>
        <begin position="2"/>
        <end position="139"/>
    </location>
</feature>
<keyword evidence="7" id="KW-0444">Lipid biosynthesis</keyword>
<evidence type="ECO:0000256" key="3">
    <source>
        <dbReference type="ARBA" id="ARBA00022679"/>
    </source>
</evidence>
<dbReference type="EMBL" id="AZFM01000002">
    <property type="protein sequence ID" value="KRL91329.1"/>
    <property type="molecule type" value="Genomic_DNA"/>
</dbReference>
<dbReference type="STRING" id="1423763.FC46_GL000628"/>
<dbReference type="InterPro" id="IPR045540">
    <property type="entry name" value="YegS/DAGK_C"/>
</dbReference>
<dbReference type="PROSITE" id="PS50146">
    <property type="entry name" value="DAGK"/>
    <property type="match status" value="1"/>
</dbReference>
<evidence type="ECO:0000256" key="5">
    <source>
        <dbReference type="ARBA" id="ARBA00022777"/>
    </source>
</evidence>
<keyword evidence="3" id="KW-0808">Transferase</keyword>
<evidence type="ECO:0000256" key="8">
    <source>
        <dbReference type="ARBA" id="ARBA00023264"/>
    </source>
</evidence>
<evidence type="ECO:0000256" key="1">
    <source>
        <dbReference type="ARBA" id="ARBA00001946"/>
    </source>
</evidence>
<name>A0A0R1UD36_9LACO</name>
<sequence>MHKKIKLHLLVNLVAGNNHGKITYAKFAKLLKDSQISFRAQISQYPGEIIKLAKKYANNNHSEDEILVIIGGDGSFNQALNGVKKSLHPNTPLAYLPAGSGNDFARAAKLTTDPQKFLNRLLNNRKIEKVDCGSYSSQKENVIKHYFVNNYGIGFDANVVHQSNNQKMKKILNKIHLGNLIYGLNVINVLQKQDTFTATVTGADGIAHIFHDAYLVTTTNHPYFGGGVPILPKANLHSHVLDTVIVEKPSLRKFVFLFAKMLKDGSHVTDSHFHYIEGKEIRVNVKKPEYTQIDGEDTDKMAHSIQFMIDNFYLIR</sequence>
<dbReference type="GO" id="GO:0008654">
    <property type="term" value="P:phospholipid biosynthetic process"/>
    <property type="evidence" value="ECO:0007669"/>
    <property type="project" value="UniProtKB-KW"/>
</dbReference>
<dbReference type="Pfam" id="PF00781">
    <property type="entry name" value="DAGK_cat"/>
    <property type="match status" value="1"/>
</dbReference>
<dbReference type="InterPro" id="IPR017438">
    <property type="entry name" value="ATP-NAD_kinase_N"/>
</dbReference>
<keyword evidence="6" id="KW-0067">ATP-binding</keyword>
<comment type="cofactor">
    <cofactor evidence="1">
        <name>Mg(2+)</name>
        <dbReference type="ChEBI" id="CHEBI:18420"/>
    </cofactor>
</comment>
<evidence type="ECO:0000259" key="9">
    <source>
        <dbReference type="PROSITE" id="PS50146"/>
    </source>
</evidence>
<organism evidence="10 11">
    <name type="scientific">Lactobacillus kalixensis DSM 16043</name>
    <dbReference type="NCBI Taxonomy" id="1423763"/>
    <lineage>
        <taxon>Bacteria</taxon>
        <taxon>Bacillati</taxon>
        <taxon>Bacillota</taxon>
        <taxon>Bacilli</taxon>
        <taxon>Lactobacillales</taxon>
        <taxon>Lactobacillaceae</taxon>
        <taxon>Lactobacillus</taxon>
    </lineage>
</organism>
<evidence type="ECO:0000313" key="11">
    <source>
        <dbReference type="Proteomes" id="UP000051036"/>
    </source>
</evidence>
<dbReference type="Gene3D" id="2.60.200.40">
    <property type="match status" value="1"/>
</dbReference>
<dbReference type="AlphaFoldDB" id="A0A0R1UD36"/>
<gene>
    <name evidence="10" type="ORF">FC46_GL000628</name>
</gene>
<keyword evidence="4" id="KW-0547">Nucleotide-binding</keyword>
<dbReference type="Gene3D" id="3.40.50.10330">
    <property type="entry name" value="Probable inorganic polyphosphate/atp-NAD kinase, domain 1"/>
    <property type="match status" value="1"/>
</dbReference>
<dbReference type="GO" id="GO:0016301">
    <property type="term" value="F:kinase activity"/>
    <property type="evidence" value="ECO:0007669"/>
    <property type="project" value="UniProtKB-KW"/>
</dbReference>
<dbReference type="PATRIC" id="fig|1423763.3.peg.632"/>
<keyword evidence="5" id="KW-0418">Kinase</keyword>
<dbReference type="InterPro" id="IPR050187">
    <property type="entry name" value="Lipid_Phosphate_FormReg"/>
</dbReference>
<keyword evidence="8" id="KW-1208">Phospholipid metabolism</keyword>
<evidence type="ECO:0000313" key="10">
    <source>
        <dbReference type="EMBL" id="KRL91329.1"/>
    </source>
</evidence>
<dbReference type="PANTHER" id="PTHR12358">
    <property type="entry name" value="SPHINGOSINE KINASE"/>
    <property type="match status" value="1"/>
</dbReference>
<dbReference type="GO" id="GO:0005524">
    <property type="term" value="F:ATP binding"/>
    <property type="evidence" value="ECO:0007669"/>
    <property type="project" value="UniProtKB-KW"/>
</dbReference>
<comment type="caution">
    <text evidence="10">The sequence shown here is derived from an EMBL/GenBank/DDBJ whole genome shotgun (WGS) entry which is preliminary data.</text>
</comment>
<comment type="similarity">
    <text evidence="2">Belongs to the diacylglycerol/lipid kinase family.</text>
</comment>
<dbReference type="InterPro" id="IPR001206">
    <property type="entry name" value="Diacylglycerol_kinase_cat_dom"/>
</dbReference>
<keyword evidence="7" id="KW-0594">Phospholipid biosynthesis</keyword>
<evidence type="ECO:0000256" key="6">
    <source>
        <dbReference type="ARBA" id="ARBA00022840"/>
    </source>
</evidence>
<dbReference type="InterPro" id="IPR016064">
    <property type="entry name" value="NAD/diacylglycerol_kinase_sf"/>
</dbReference>
<dbReference type="OrthoDB" id="9786026at2"/>
<reference evidence="10 11" key="1">
    <citation type="journal article" date="2015" name="Genome Announc.">
        <title>Expanding the biotechnology potential of lactobacilli through comparative genomics of 213 strains and associated genera.</title>
        <authorList>
            <person name="Sun Z."/>
            <person name="Harris H.M."/>
            <person name="McCann A."/>
            <person name="Guo C."/>
            <person name="Argimon S."/>
            <person name="Zhang W."/>
            <person name="Yang X."/>
            <person name="Jeffery I.B."/>
            <person name="Cooney J.C."/>
            <person name="Kagawa T.F."/>
            <person name="Liu W."/>
            <person name="Song Y."/>
            <person name="Salvetti E."/>
            <person name="Wrobel A."/>
            <person name="Rasinkangas P."/>
            <person name="Parkhill J."/>
            <person name="Rea M.C."/>
            <person name="O'Sullivan O."/>
            <person name="Ritari J."/>
            <person name="Douillard F.P."/>
            <person name="Paul Ross R."/>
            <person name="Yang R."/>
            <person name="Briner A.E."/>
            <person name="Felis G.E."/>
            <person name="de Vos W.M."/>
            <person name="Barrangou R."/>
            <person name="Klaenhammer T.R."/>
            <person name="Caufield P.W."/>
            <person name="Cui Y."/>
            <person name="Zhang H."/>
            <person name="O'Toole P.W."/>
        </authorList>
    </citation>
    <scope>NUCLEOTIDE SEQUENCE [LARGE SCALE GENOMIC DNA]</scope>
    <source>
        <strain evidence="10 11">DSM 16043</strain>
    </source>
</reference>
<evidence type="ECO:0000256" key="4">
    <source>
        <dbReference type="ARBA" id="ARBA00022741"/>
    </source>
</evidence>
<evidence type="ECO:0000256" key="2">
    <source>
        <dbReference type="ARBA" id="ARBA00005983"/>
    </source>
</evidence>
<dbReference type="RefSeq" id="WP_057797163.1">
    <property type="nucleotide sequence ID" value="NZ_AZFM01000002.1"/>
</dbReference>